<evidence type="ECO:0000313" key="2">
    <source>
        <dbReference type="EMBL" id="VDI08695.1"/>
    </source>
</evidence>
<sequence>MATSKPTSTTDYVCEIDKGVHSMNSLLGHCIVDLRDLLKKKNSTEETQAVLQLDEKFCGEKDHLKNQLDEFYNLYEQLRPSTLLRDKKGRNGEEQEDSGYMGSQGSNLIGSGYIHSSNSGIQDATPHDTSQVRKARILTTSVIEHLDLPFNKDS</sequence>
<accession>A0A8B6CR51</accession>
<dbReference type="EMBL" id="UYJE01002220">
    <property type="protein sequence ID" value="VDI08695.1"/>
    <property type="molecule type" value="Genomic_DNA"/>
</dbReference>
<protein>
    <submittedName>
        <fullName evidence="2">Uncharacterized protein</fullName>
    </submittedName>
</protein>
<name>A0A8B6CR51_MYTGA</name>
<feature type="compositionally biased region" description="Basic and acidic residues" evidence="1">
    <location>
        <begin position="84"/>
        <end position="93"/>
    </location>
</feature>
<organism evidence="2 3">
    <name type="scientific">Mytilus galloprovincialis</name>
    <name type="common">Mediterranean mussel</name>
    <dbReference type="NCBI Taxonomy" id="29158"/>
    <lineage>
        <taxon>Eukaryota</taxon>
        <taxon>Metazoa</taxon>
        <taxon>Spiralia</taxon>
        <taxon>Lophotrochozoa</taxon>
        <taxon>Mollusca</taxon>
        <taxon>Bivalvia</taxon>
        <taxon>Autobranchia</taxon>
        <taxon>Pteriomorphia</taxon>
        <taxon>Mytilida</taxon>
        <taxon>Mytiloidea</taxon>
        <taxon>Mytilidae</taxon>
        <taxon>Mytilinae</taxon>
        <taxon>Mytilus</taxon>
    </lineage>
</organism>
<dbReference type="Proteomes" id="UP000596742">
    <property type="component" value="Unassembled WGS sequence"/>
</dbReference>
<evidence type="ECO:0000313" key="3">
    <source>
        <dbReference type="Proteomes" id="UP000596742"/>
    </source>
</evidence>
<comment type="caution">
    <text evidence="2">The sequence shown here is derived from an EMBL/GenBank/DDBJ whole genome shotgun (WGS) entry which is preliminary data.</text>
</comment>
<dbReference type="OrthoDB" id="6093434at2759"/>
<keyword evidence="3" id="KW-1185">Reference proteome</keyword>
<evidence type="ECO:0000256" key="1">
    <source>
        <dbReference type="SAM" id="MobiDB-lite"/>
    </source>
</evidence>
<feature type="region of interest" description="Disordered" evidence="1">
    <location>
        <begin position="83"/>
        <end position="104"/>
    </location>
</feature>
<reference evidence="2" key="1">
    <citation type="submission" date="2018-11" db="EMBL/GenBank/DDBJ databases">
        <authorList>
            <person name="Alioto T."/>
            <person name="Alioto T."/>
        </authorList>
    </citation>
    <scope>NUCLEOTIDE SEQUENCE</scope>
</reference>
<dbReference type="AlphaFoldDB" id="A0A8B6CR51"/>
<gene>
    <name evidence="2" type="ORF">MGAL_10B028103</name>
</gene>
<proteinExistence type="predicted"/>